<dbReference type="Proteomes" id="UP001652700">
    <property type="component" value="Unplaced"/>
</dbReference>
<accession>A0ABM5L8X2</accession>
<evidence type="ECO:0000313" key="2">
    <source>
        <dbReference type="EnsemblMetazoa" id="XP_050518887.1"/>
    </source>
</evidence>
<feature type="domain" description="Mutator-like transposase" evidence="1">
    <location>
        <begin position="1"/>
        <end position="140"/>
    </location>
</feature>
<evidence type="ECO:0000313" key="3">
    <source>
        <dbReference type="Proteomes" id="UP001652700"/>
    </source>
</evidence>
<protein>
    <recommendedName>
        <fullName evidence="1">Mutator-like transposase domain-containing protein</fullName>
    </recommendedName>
</protein>
<dbReference type="EnsemblMetazoa" id="XM_050662930.1">
    <property type="protein sequence ID" value="XP_050518887.1"/>
    <property type="gene ID" value="LOC126892978"/>
</dbReference>
<reference evidence="2" key="1">
    <citation type="submission" date="2025-05" db="UniProtKB">
        <authorList>
            <consortium name="EnsemblMetazoa"/>
        </authorList>
    </citation>
    <scope>IDENTIFICATION</scope>
</reference>
<sequence length="304" mass="34583">MESDAILKMFSRSIDKYNVKYLTYIGDGDSKTFKSILNAQPYGDNYAVLKKECVGHVEKRMGTRLRNAKKANKGIGGKGEGKLTDKLIGELTKFYGLAIRRHPNSINDMKKEIWATFYHKISTDDTPQHQNCPAGESSWCKWRRAEFLGVSDQFVHDKYPLSEKVQEVIKPIYEDLSRDDLLIRCLGAETQNNNESLNSLIWTFAPKHLHSGAKIVEIATFIAVIIFNEGFESILKTMEVLGLSIGLNAQAYVHQRDSSRIDRSERRLSDFAKEARVLKREHKTALQDFFEEEEGVLYGPGIAD</sequence>
<name>A0ABM5L8X2_DIAVI</name>
<proteinExistence type="predicted"/>
<evidence type="ECO:0000259" key="1">
    <source>
        <dbReference type="Pfam" id="PF20700"/>
    </source>
</evidence>
<dbReference type="RefSeq" id="XP_050518887.1">
    <property type="nucleotide sequence ID" value="XM_050662930.1"/>
</dbReference>
<dbReference type="GeneID" id="126892978"/>
<dbReference type="InterPro" id="IPR049012">
    <property type="entry name" value="Mutator_transp_dom"/>
</dbReference>
<dbReference type="Pfam" id="PF20700">
    <property type="entry name" value="Mutator"/>
    <property type="match status" value="1"/>
</dbReference>
<organism evidence="2 3">
    <name type="scientific">Diabrotica virgifera virgifera</name>
    <name type="common">western corn rootworm</name>
    <dbReference type="NCBI Taxonomy" id="50390"/>
    <lineage>
        <taxon>Eukaryota</taxon>
        <taxon>Metazoa</taxon>
        <taxon>Ecdysozoa</taxon>
        <taxon>Arthropoda</taxon>
        <taxon>Hexapoda</taxon>
        <taxon>Insecta</taxon>
        <taxon>Pterygota</taxon>
        <taxon>Neoptera</taxon>
        <taxon>Endopterygota</taxon>
        <taxon>Coleoptera</taxon>
        <taxon>Polyphaga</taxon>
        <taxon>Cucujiformia</taxon>
        <taxon>Chrysomeloidea</taxon>
        <taxon>Chrysomelidae</taxon>
        <taxon>Galerucinae</taxon>
        <taxon>Diabroticina</taxon>
        <taxon>Diabroticites</taxon>
        <taxon>Diabrotica</taxon>
    </lineage>
</organism>
<keyword evidence="3" id="KW-1185">Reference proteome</keyword>